<reference evidence="16 17" key="1">
    <citation type="journal article" date="2024" name="Ann. Entomol. Soc. Am.">
        <title>Genomic analyses of the southern and eastern yellowjacket wasps (Hymenoptera: Vespidae) reveal evolutionary signatures of social life.</title>
        <authorList>
            <person name="Catto M.A."/>
            <person name="Caine P.B."/>
            <person name="Orr S.E."/>
            <person name="Hunt B.G."/>
            <person name="Goodisman M.A.D."/>
        </authorList>
    </citation>
    <scope>NUCLEOTIDE SEQUENCE [LARGE SCALE GENOMIC DNA]</scope>
    <source>
        <strain evidence="16">232</strain>
        <tissue evidence="16">Head and thorax</tissue>
    </source>
</reference>
<feature type="domain" description="Ionotropic glutamate receptor L-glutamate and glycine-binding" evidence="15">
    <location>
        <begin position="1122"/>
        <end position="1179"/>
    </location>
</feature>
<comment type="similarity">
    <text evidence="2">Belongs to the glutamate-gated ion channel (TC 1.A.10.1) family.</text>
</comment>
<feature type="transmembrane region" description="Helical" evidence="13">
    <location>
        <begin position="2269"/>
        <end position="2286"/>
    </location>
</feature>
<dbReference type="PANTHER" id="PTHR42643:SF24">
    <property type="entry name" value="IONOTROPIC RECEPTOR 60A"/>
    <property type="match status" value="1"/>
</dbReference>
<dbReference type="GO" id="GO:0034220">
    <property type="term" value="P:monoatomic ion transmembrane transport"/>
    <property type="evidence" value="ECO:0007669"/>
    <property type="project" value="UniProtKB-KW"/>
</dbReference>
<evidence type="ECO:0000256" key="12">
    <source>
        <dbReference type="ARBA" id="ARBA00023303"/>
    </source>
</evidence>
<keyword evidence="8 13" id="KW-0472">Membrane</keyword>
<dbReference type="Pfam" id="PF00060">
    <property type="entry name" value="Lig_chan"/>
    <property type="match status" value="4"/>
</dbReference>
<feature type="transmembrane region" description="Helical" evidence="13">
    <location>
        <begin position="170"/>
        <end position="196"/>
    </location>
</feature>
<evidence type="ECO:0000313" key="16">
    <source>
        <dbReference type="EMBL" id="KAL2729986.1"/>
    </source>
</evidence>
<dbReference type="InterPro" id="IPR001320">
    <property type="entry name" value="Iontro_rcpt_C"/>
</dbReference>
<evidence type="ECO:0000259" key="14">
    <source>
        <dbReference type="SMART" id="SM00079"/>
    </source>
</evidence>
<feature type="transmembrane region" description="Helical" evidence="13">
    <location>
        <begin position="2328"/>
        <end position="2352"/>
    </location>
</feature>
<keyword evidence="12" id="KW-0407">Ion channel</keyword>
<dbReference type="Gene3D" id="3.40.190.10">
    <property type="entry name" value="Periplasmic binding protein-like II"/>
    <property type="match status" value="5"/>
</dbReference>
<feature type="transmembrane region" description="Helical" evidence="13">
    <location>
        <begin position="767"/>
        <end position="791"/>
    </location>
</feature>
<evidence type="ECO:0000256" key="11">
    <source>
        <dbReference type="ARBA" id="ARBA00023286"/>
    </source>
</evidence>
<dbReference type="GO" id="GO:0050906">
    <property type="term" value="P:detection of stimulus involved in sensory perception"/>
    <property type="evidence" value="ECO:0007669"/>
    <property type="project" value="UniProtKB-ARBA"/>
</dbReference>
<feature type="domain" description="Ionotropic glutamate receptor L-glutamate and glycine-binding" evidence="15">
    <location>
        <begin position="1621"/>
        <end position="1678"/>
    </location>
</feature>
<keyword evidence="7" id="KW-0406">Ion transport</keyword>
<keyword evidence="11" id="KW-1071">Ligand-gated ion channel</keyword>
<feature type="domain" description="Ionotropic glutamate receptor L-glutamate and glycine-binding" evidence="15">
    <location>
        <begin position="2156"/>
        <end position="2213"/>
    </location>
</feature>
<keyword evidence="17" id="KW-1185">Reference proteome</keyword>
<evidence type="ECO:0000256" key="10">
    <source>
        <dbReference type="ARBA" id="ARBA00023180"/>
    </source>
</evidence>
<feature type="transmembrane region" description="Helical" evidence="13">
    <location>
        <begin position="237"/>
        <end position="261"/>
    </location>
</feature>
<evidence type="ECO:0000256" key="6">
    <source>
        <dbReference type="ARBA" id="ARBA00022989"/>
    </source>
</evidence>
<keyword evidence="9" id="KW-0675">Receptor</keyword>
<organism evidence="16 17">
    <name type="scientific">Vespula maculifrons</name>
    <name type="common">Eastern yellow jacket</name>
    <name type="synonym">Wasp</name>
    <dbReference type="NCBI Taxonomy" id="7453"/>
    <lineage>
        <taxon>Eukaryota</taxon>
        <taxon>Metazoa</taxon>
        <taxon>Ecdysozoa</taxon>
        <taxon>Arthropoda</taxon>
        <taxon>Hexapoda</taxon>
        <taxon>Insecta</taxon>
        <taxon>Pterygota</taxon>
        <taxon>Neoptera</taxon>
        <taxon>Endopterygota</taxon>
        <taxon>Hymenoptera</taxon>
        <taxon>Apocrita</taxon>
        <taxon>Aculeata</taxon>
        <taxon>Vespoidea</taxon>
        <taxon>Vespidae</taxon>
        <taxon>Vespinae</taxon>
        <taxon>Vespula</taxon>
    </lineage>
</organism>
<evidence type="ECO:0000256" key="7">
    <source>
        <dbReference type="ARBA" id="ARBA00023065"/>
    </source>
</evidence>
<dbReference type="PANTHER" id="PTHR42643">
    <property type="entry name" value="IONOTROPIC RECEPTOR 20A-RELATED"/>
    <property type="match status" value="1"/>
</dbReference>
<evidence type="ECO:0000256" key="13">
    <source>
        <dbReference type="SAM" id="Phobius"/>
    </source>
</evidence>
<evidence type="ECO:0000259" key="15">
    <source>
        <dbReference type="SMART" id="SM00918"/>
    </source>
</evidence>
<dbReference type="InterPro" id="IPR019594">
    <property type="entry name" value="Glu/Gly-bd"/>
</dbReference>
<evidence type="ECO:0000256" key="1">
    <source>
        <dbReference type="ARBA" id="ARBA00004651"/>
    </source>
</evidence>
<dbReference type="EMBL" id="JAYRBN010000091">
    <property type="protein sequence ID" value="KAL2729986.1"/>
    <property type="molecule type" value="Genomic_DNA"/>
</dbReference>
<keyword evidence="3" id="KW-0813">Transport</keyword>
<sequence>MLVSCGMENILREWYSIDTNQTEINDLATWSLEKGIIKIAPNSLYERRRNLQGLIMRAVTVKDSSFIHINEDDELDGIFGRILTELCLTLNFSLNIVSEVDEYGSWNAKEKTWSGAVGELYAERADISISDFSITSARLNAVDFTLPLLLTKKCLYIREPQIFAIKWSSFFLAFSHSIWIAILVILIVGSILLVLLKIKNKTDRNIGHLLSDNFLEIWGIFCQQGLADFPDRSSLRIAYFSMILLAVVLSAAYSAALISFLTSGTTVLPFRSLKGFVEDGTYQLSVFRGSADYDMFVYSQHPFEKKLMKLMIEKKKLTSNIVDGFKKVCDNGKLAIYTSEEVQKITNLKITCNLVAIDTGRVDNLAMILSKNNPFTDVINFHLQKFIDNGMINRLKDTTFKKKLNDVMKHKPVRINNVMSLIFFIQTEMKMATTVFKWTRALSPEGFTTSNLYFSELCESSYYVERIVRPHYVVVISDYNAINEFSLATSTFDMSFAAWLVIFVYEKEYGFDYCHNPPGNIFHLKFNTQMLVRCGMENDLREWYSIDLNRTEIDDVATWRIEKGIIKIIPHVLHDRRYNLQGLIMRAVIVKNSPFVKVNKDGRLDGMFGRILKELCVTLNFSLKIVSEVEEYGIWNSKEKTWSGAVGELYAGRADISISDFSITSARLNAVDFTLPLLLSKNYIYIQKPQIFAIKWSSYFLAFSNSVWISIFGISVCATMLLVFFKIKYGSESKIGYLLSDSFLDIWGIFCQQGLADFPDRSSFRIAYFSMILLAAVLSAAYSAALISFLASATTVLPFRSLEGFVADGSYKLIVVRGSADYDLFVNSEHTLAKKLTKLMLEHEKLPLTVLEGFKRICKNPKLAIYAPDEVERSEFVKIPCNLIYVETGKVDSLAMILSKNNPFTDVINFHLQKFINNGMIDRLTDRTFKEESNDEINHQPVRITSIISLIFFILIEMEMTTMVFKWTRALSSEGFSTSNLYFSELHESSYYVKRIVRPHYVAVISNSNAINEFSLATSNFDMSFAAWLVIFIYEERGSDYCHNPPGNIFHLKFNSEILVRCGTENILREWYSIDSNRTEIDDVATWSLEKGIINIAPSALYERRYNLRRLVMRTVIVRNSPFVKINKNGELDGMFGKILIELCETLNFTFDIVSEVEEYGTWNPTKKTWSGAVGELYAGRADISLSDFSMTSARLNVVDFTLPLLISKTYLYIKKPQVFAINWSSYFLTFSNYIWIAIFGILILASILLVFLKIKDGTDRNIGRLLSDNFLEIWGIFCQQGLADFPKRSSLKIAYFSVFLLAAVLSAAYSAALISFLTSAIIFLPFRSLEGFVADGTYQFVVIRGSADYDLFVNSADPLAKKLMKFMLKEEELPLTAIEGFRKVCKNEKLAIYASNEVEKSLNFKIPCNVISIETGRIDSLAIILAKHNPFTDVINFHLQKFINNGMMNRLKDMPFKMKSNNIIKHQPVFITSVMSLIFFILIELHESSYYVRQTRPHYIALLSSYKAINEFSLATNNFDMSFATWLVIFAYKGHGSDYCYNPPGNIFHLKFNTNMLVRCGKENILREWYSIDSNRTEINDFATWSSEKGIIKMVPDSLYDRRYNLQGLTMKAVIVQDSPFIYINKEGEIDGVFGRILRELCVTLNFTFNIVSKVEEYGSWNPKEKTWSGAVGELYAGRADISISDFSITSARFNAVDFTFPLLISRNCLYIQETHIFAIQWSSYFLAFSHSVWIAMFGISIFVTILLIFFKIKNRTDRNIGYLLSDNILEIWGILCQQGLPGLIKSYFPERLSLRIPYISIFFMASVLLAAYSAAFISFLTTGIHTLPFRSLETFVEDGTYQLAVFRGTADYEVFTNSKNPLAKEMIKMMIKEEELPLTLLEGFQKICENRKLASYTYCRMKKSLSPEIPCKVIAINAGPADSLSMILSKHNPFTGVINFHLQKFVNNGVMQRLKDRDFQKKFNDITNYHGPVPITSVISLIFFIQIEMEVTTTIFKWTRVLSREGFTISNLYFSELKESSCYIKMRIVHPYYIPIISSYNAIKQFSLATTTIDMSYVVWLVLFVYKGYGFDYCHNPPGNIFHLKFNTEMLVRCGTENTLNEWYSVNRNRTEITDLVSWNLEKGITEVVTGSLYERRYNLQGLIMRAVIVKDSPFINLNENGQLDGMFGRVFKELCMTLNCSFEIVSEINEYGIWNSEENTWSGAIGEIYEGRADISLSDFSMTSARLNIVDFTFPLLLSENCLYIQEPKKFAIKWSSYFITFSKSIWIAIFGILIFTSVLLIFPKIKNETDRNIGYLLSDNFLEIWGIFCQQALSEFPYRYSLRITYFSIFLLAVVLSAAYSAALISFLTSVIQTLPFYSLEDFVEDGTYQFLVARGTANYDLISKSADPLAKKLMKLMPEKEKLPMNILEGFRSICTNQKQAIYTSVEVKKSLDLKIPCNVVAIKTGRIDSLSIILSKHNPFTGTMNFQ</sequence>
<protein>
    <submittedName>
        <fullName evidence="16">Uncharacterized protein</fullName>
    </submittedName>
</protein>
<feature type="domain" description="Ionotropic glutamate receptor L-glutamate and glycine-binding" evidence="15">
    <location>
        <begin position="594"/>
        <end position="651"/>
    </location>
</feature>
<comment type="subcellular location">
    <subcellularLocation>
        <location evidence="1">Cell membrane</location>
        <topology evidence="1">Multi-pass membrane protein</topology>
    </subcellularLocation>
</comment>
<dbReference type="SMART" id="SM00079">
    <property type="entry name" value="PBPe"/>
    <property type="match status" value="1"/>
</dbReference>
<gene>
    <name evidence="16" type="ORF">V1477_015797</name>
</gene>
<feature type="transmembrane region" description="Helical" evidence="13">
    <location>
        <begin position="1294"/>
        <end position="1327"/>
    </location>
</feature>
<dbReference type="Pfam" id="PF10613">
    <property type="entry name" value="Lig_chan-Glu_bd"/>
    <property type="match status" value="5"/>
</dbReference>
<feature type="transmembrane region" description="Helical" evidence="13">
    <location>
        <begin position="1798"/>
        <end position="1822"/>
    </location>
</feature>
<keyword evidence="10" id="KW-0325">Glycoprotein</keyword>
<evidence type="ECO:0000256" key="4">
    <source>
        <dbReference type="ARBA" id="ARBA00022475"/>
    </source>
</evidence>
<keyword evidence="5 13" id="KW-0812">Transmembrane</keyword>
<keyword evidence="4" id="KW-1003">Cell membrane</keyword>
<name>A0ABD2BB75_VESMC</name>
<evidence type="ECO:0000313" key="17">
    <source>
        <dbReference type="Proteomes" id="UP001607303"/>
    </source>
</evidence>
<evidence type="ECO:0000256" key="5">
    <source>
        <dbReference type="ARBA" id="ARBA00022692"/>
    </source>
</evidence>
<feature type="domain" description="Ionotropic glutamate receptor C-terminal" evidence="14">
    <location>
        <begin position="1115"/>
        <end position="1459"/>
    </location>
</feature>
<comment type="caution">
    <text evidence="16">The sequence shown here is derived from an EMBL/GenBank/DDBJ whole genome shotgun (WGS) entry which is preliminary data.</text>
</comment>
<accession>A0ABD2BB75</accession>
<dbReference type="InterPro" id="IPR052192">
    <property type="entry name" value="Insect_Ionotropic_Sensory_Rcpt"/>
</dbReference>
<feature type="transmembrane region" description="Helical" evidence="13">
    <location>
        <begin position="707"/>
        <end position="725"/>
    </location>
</feature>
<evidence type="ECO:0000256" key="8">
    <source>
        <dbReference type="ARBA" id="ARBA00023136"/>
    </source>
</evidence>
<feature type="transmembrane region" description="Helical" evidence="13">
    <location>
        <begin position="1234"/>
        <end position="1253"/>
    </location>
</feature>
<evidence type="ECO:0000256" key="3">
    <source>
        <dbReference type="ARBA" id="ARBA00022448"/>
    </source>
</evidence>
<feature type="transmembrane region" description="Helical" evidence="13">
    <location>
        <begin position="1726"/>
        <end position="1752"/>
    </location>
</feature>
<dbReference type="SUPFAM" id="SSF53850">
    <property type="entry name" value="Periplasmic binding protein-like II"/>
    <property type="match status" value="5"/>
</dbReference>
<proteinExistence type="inferred from homology"/>
<dbReference type="Gene3D" id="1.10.287.70">
    <property type="match status" value="5"/>
</dbReference>
<dbReference type="SMART" id="SM00918">
    <property type="entry name" value="Lig_chan-Glu_bd"/>
    <property type="match status" value="5"/>
</dbReference>
<dbReference type="GO" id="GO:0005886">
    <property type="term" value="C:plasma membrane"/>
    <property type="evidence" value="ECO:0007669"/>
    <property type="project" value="UniProtKB-SubCell"/>
</dbReference>
<dbReference type="Proteomes" id="UP001607303">
    <property type="component" value="Unassembled WGS sequence"/>
</dbReference>
<keyword evidence="6 13" id="KW-1133">Transmembrane helix</keyword>
<evidence type="ECO:0000256" key="2">
    <source>
        <dbReference type="ARBA" id="ARBA00008685"/>
    </source>
</evidence>
<evidence type="ECO:0000256" key="9">
    <source>
        <dbReference type="ARBA" id="ARBA00023170"/>
    </source>
</evidence>
<feature type="domain" description="Ionotropic glutamate receptor L-glutamate and glycine-binding" evidence="15">
    <location>
        <begin position="65"/>
        <end position="122"/>
    </location>
</feature>